<gene>
    <name evidence="2" type="ORF">ACETWP_16795</name>
</gene>
<protein>
    <submittedName>
        <fullName evidence="2">Uncharacterized protein</fullName>
    </submittedName>
</protein>
<reference evidence="2 3" key="1">
    <citation type="submission" date="2024-09" db="EMBL/GenBank/DDBJ databases">
        <authorList>
            <person name="Salinas-Garcia M.A."/>
            <person name="Prieme A."/>
        </authorList>
    </citation>
    <scope>NUCLEOTIDE SEQUENCE [LARGE SCALE GENOMIC DNA]</scope>
    <source>
        <strain evidence="2 3">DSM 21081</strain>
    </source>
</reference>
<dbReference type="EMBL" id="JBHDLJ010000020">
    <property type="protein sequence ID" value="MFB0836250.1"/>
    <property type="molecule type" value="Genomic_DNA"/>
</dbReference>
<organism evidence="2 3">
    <name type="scientific">Arthrobacter halodurans</name>
    <dbReference type="NCBI Taxonomy" id="516699"/>
    <lineage>
        <taxon>Bacteria</taxon>
        <taxon>Bacillati</taxon>
        <taxon>Actinomycetota</taxon>
        <taxon>Actinomycetes</taxon>
        <taxon>Micrococcales</taxon>
        <taxon>Micrococcaceae</taxon>
        <taxon>Arthrobacter</taxon>
    </lineage>
</organism>
<proteinExistence type="predicted"/>
<sequence>MIHLNRAYEGTPDEDSGSSQSRIDALHSLLDEVAWSLEPPMAWEVYDREFRIDG</sequence>
<evidence type="ECO:0000313" key="2">
    <source>
        <dbReference type="EMBL" id="MFB0836250.1"/>
    </source>
</evidence>
<keyword evidence="3" id="KW-1185">Reference proteome</keyword>
<evidence type="ECO:0000256" key="1">
    <source>
        <dbReference type="SAM" id="MobiDB-lite"/>
    </source>
</evidence>
<dbReference type="Proteomes" id="UP001575652">
    <property type="component" value="Unassembled WGS sequence"/>
</dbReference>
<comment type="caution">
    <text evidence="2">The sequence shown here is derived from an EMBL/GenBank/DDBJ whole genome shotgun (WGS) entry which is preliminary data.</text>
</comment>
<dbReference type="RefSeq" id="WP_373973425.1">
    <property type="nucleotide sequence ID" value="NZ_JBHDLJ010000020.1"/>
</dbReference>
<accession>A0ABV4URG2</accession>
<feature type="region of interest" description="Disordered" evidence="1">
    <location>
        <begin position="1"/>
        <end position="21"/>
    </location>
</feature>
<name>A0ABV4URG2_9MICC</name>
<dbReference type="Gene3D" id="1.20.141.10">
    <property type="entry name" value="Chitosanase, subunit A, domain 1"/>
    <property type="match status" value="1"/>
</dbReference>
<evidence type="ECO:0000313" key="3">
    <source>
        <dbReference type="Proteomes" id="UP001575652"/>
    </source>
</evidence>